<keyword evidence="5 7" id="KW-1133">Transmembrane helix</keyword>
<dbReference type="PANTHER" id="PTHR43394:SF1">
    <property type="entry name" value="ATP-BINDING CASSETTE SUB-FAMILY B MEMBER 10, MITOCHONDRIAL"/>
    <property type="match status" value="1"/>
</dbReference>
<evidence type="ECO:0000313" key="10">
    <source>
        <dbReference type="Proteomes" id="UP000184080"/>
    </source>
</evidence>
<dbReference type="STRING" id="1121298.SAMN05444401_1947"/>
<gene>
    <name evidence="9" type="ORF">SAMN05444401_1947</name>
</gene>
<dbReference type="RefSeq" id="WP_073005928.1">
    <property type="nucleotide sequence ID" value="NZ_FQZO01000002.1"/>
</dbReference>
<dbReference type="InterPro" id="IPR003439">
    <property type="entry name" value="ABC_transporter-like_ATP-bd"/>
</dbReference>
<keyword evidence="3" id="KW-0547">Nucleotide-binding</keyword>
<keyword evidence="4 9" id="KW-0067">ATP-binding</keyword>
<dbReference type="CDD" id="cd03228">
    <property type="entry name" value="ABCC_MRP_Like"/>
    <property type="match status" value="1"/>
</dbReference>
<feature type="domain" description="ABC transporter" evidence="8">
    <location>
        <begin position="358"/>
        <end position="598"/>
    </location>
</feature>
<evidence type="ECO:0000256" key="4">
    <source>
        <dbReference type="ARBA" id="ARBA00022840"/>
    </source>
</evidence>
<feature type="transmembrane region" description="Helical" evidence="7">
    <location>
        <begin position="153"/>
        <end position="170"/>
    </location>
</feature>
<dbReference type="GO" id="GO:0005524">
    <property type="term" value="F:ATP binding"/>
    <property type="evidence" value="ECO:0007669"/>
    <property type="project" value="UniProtKB-KW"/>
</dbReference>
<proteinExistence type="predicted"/>
<dbReference type="GO" id="GO:0005886">
    <property type="term" value="C:plasma membrane"/>
    <property type="evidence" value="ECO:0007669"/>
    <property type="project" value="UniProtKB-SubCell"/>
</dbReference>
<dbReference type="InterPro" id="IPR003593">
    <property type="entry name" value="AAA+_ATPase"/>
</dbReference>
<dbReference type="InterPro" id="IPR027417">
    <property type="entry name" value="P-loop_NTPase"/>
</dbReference>
<evidence type="ECO:0000256" key="6">
    <source>
        <dbReference type="ARBA" id="ARBA00023136"/>
    </source>
</evidence>
<dbReference type="SUPFAM" id="SSF90123">
    <property type="entry name" value="ABC transporter transmembrane region"/>
    <property type="match status" value="1"/>
</dbReference>
<dbReference type="SUPFAM" id="SSF52540">
    <property type="entry name" value="P-loop containing nucleoside triphosphate hydrolases"/>
    <property type="match status" value="1"/>
</dbReference>
<feature type="transmembrane region" description="Helical" evidence="7">
    <location>
        <begin position="33"/>
        <end position="53"/>
    </location>
</feature>
<name>A0A1M6FHQ2_9CLOT</name>
<dbReference type="GO" id="GO:0015421">
    <property type="term" value="F:ABC-type oligopeptide transporter activity"/>
    <property type="evidence" value="ECO:0007669"/>
    <property type="project" value="TreeGrafter"/>
</dbReference>
<dbReference type="InterPro" id="IPR017871">
    <property type="entry name" value="ABC_transporter-like_CS"/>
</dbReference>
<feature type="transmembrane region" description="Helical" evidence="7">
    <location>
        <begin position="296"/>
        <end position="314"/>
    </location>
</feature>
<keyword evidence="2 7" id="KW-0812">Transmembrane</keyword>
<dbReference type="PANTHER" id="PTHR43394">
    <property type="entry name" value="ATP-DEPENDENT PERMEASE MDL1, MITOCHONDRIAL"/>
    <property type="match status" value="1"/>
</dbReference>
<reference evidence="9 10" key="1">
    <citation type="submission" date="2016-11" db="EMBL/GenBank/DDBJ databases">
        <authorList>
            <person name="Jaros S."/>
            <person name="Januszkiewicz K."/>
            <person name="Wedrychowicz H."/>
        </authorList>
    </citation>
    <scope>NUCLEOTIDE SEQUENCE [LARGE SCALE GENOMIC DNA]</scope>
    <source>
        <strain evidence="9 10">DSM 21864</strain>
    </source>
</reference>
<dbReference type="Proteomes" id="UP000184080">
    <property type="component" value="Unassembled WGS sequence"/>
</dbReference>
<dbReference type="AlphaFoldDB" id="A0A1M6FHQ2"/>
<evidence type="ECO:0000256" key="5">
    <source>
        <dbReference type="ARBA" id="ARBA00022989"/>
    </source>
</evidence>
<dbReference type="InterPro" id="IPR039421">
    <property type="entry name" value="Type_1_exporter"/>
</dbReference>
<evidence type="ECO:0000256" key="1">
    <source>
        <dbReference type="ARBA" id="ARBA00004651"/>
    </source>
</evidence>
<dbReference type="PROSITE" id="PS00211">
    <property type="entry name" value="ABC_TRANSPORTER_1"/>
    <property type="match status" value="1"/>
</dbReference>
<organism evidence="9 10">
    <name type="scientific">Clostridium amylolyticum</name>
    <dbReference type="NCBI Taxonomy" id="1121298"/>
    <lineage>
        <taxon>Bacteria</taxon>
        <taxon>Bacillati</taxon>
        <taxon>Bacillota</taxon>
        <taxon>Clostridia</taxon>
        <taxon>Eubacteriales</taxon>
        <taxon>Clostridiaceae</taxon>
        <taxon>Clostridium</taxon>
    </lineage>
</organism>
<dbReference type="PROSITE" id="PS50893">
    <property type="entry name" value="ABC_TRANSPORTER_2"/>
    <property type="match status" value="1"/>
</dbReference>
<dbReference type="Gene3D" id="3.40.50.300">
    <property type="entry name" value="P-loop containing nucleotide triphosphate hydrolases"/>
    <property type="match status" value="1"/>
</dbReference>
<sequence length="613" mass="70650">MSDIAAKKSKLKYSTFTNTIYLIKNIWKWDKKLFLLCSLEIPVKVIIPLLQIYLPKILIDSVTKNLSISKLMINIGIPIICIILLNAFLNYVSSITQYTKVNYRLKYYKAFLEKILDTDYENIDGAAGQKKIMKADMTIGSNNSPTEAIVEEFISFSSNIIGFILYAGIISNIHPLIVIFIIVSSVINYLVGRYISIFEYKNKDNLAPINRKLKYIREKTGDFKSAKDMRLYKMSHWFKNMHSIFLKQRIYFEKKNLNHRYFGNFIDGMLILFRDVITYGFLINLVVYENMPIGDFVLYFGAVAGFSTWMSGIVKNLNQLNTFSLGICDLREYLEMEDKMNRGNGVELPSSYELPCDIELKNLYYKYPGAQDYTIKNLNLHIKKGEKIALVGINGAGKTTLVKLICGLYTPTKGEIYINGKKSSLYNRDEYYTLFSVVFQDIYLLPVSIEKNIALETEDNIDDEKMDRVLNMSGLMEKVKVLPKGKKTLLVKSIYDDAIELSGGEMQKLMLSQALYKYAPIIMLDEPTAALDPIAENEIYQKYNELTKERTSIFISHRLSSTRFCDRIVFLEDGRIIEEGDHNDLMNANGKYKKMFDMQSYYYKDNIGGERNA</sequence>
<evidence type="ECO:0000256" key="3">
    <source>
        <dbReference type="ARBA" id="ARBA00022741"/>
    </source>
</evidence>
<dbReference type="Pfam" id="PF00005">
    <property type="entry name" value="ABC_tran"/>
    <property type="match status" value="1"/>
</dbReference>
<feature type="transmembrane region" description="Helical" evidence="7">
    <location>
        <begin position="73"/>
        <end position="92"/>
    </location>
</feature>
<evidence type="ECO:0000259" key="8">
    <source>
        <dbReference type="PROSITE" id="PS50893"/>
    </source>
</evidence>
<dbReference type="SMART" id="SM00382">
    <property type="entry name" value="AAA"/>
    <property type="match status" value="1"/>
</dbReference>
<comment type="subcellular location">
    <subcellularLocation>
        <location evidence="1">Cell membrane</location>
        <topology evidence="1">Multi-pass membrane protein</topology>
    </subcellularLocation>
</comment>
<keyword evidence="10" id="KW-1185">Reference proteome</keyword>
<feature type="transmembrane region" description="Helical" evidence="7">
    <location>
        <begin position="176"/>
        <end position="195"/>
    </location>
</feature>
<dbReference type="Gene3D" id="1.20.1560.10">
    <property type="entry name" value="ABC transporter type 1, transmembrane domain"/>
    <property type="match status" value="1"/>
</dbReference>
<dbReference type="InterPro" id="IPR036640">
    <property type="entry name" value="ABC1_TM_sf"/>
</dbReference>
<keyword evidence="6 7" id="KW-0472">Membrane</keyword>
<evidence type="ECO:0000256" key="7">
    <source>
        <dbReference type="SAM" id="Phobius"/>
    </source>
</evidence>
<evidence type="ECO:0000313" key="9">
    <source>
        <dbReference type="EMBL" id="SHI97205.1"/>
    </source>
</evidence>
<evidence type="ECO:0000256" key="2">
    <source>
        <dbReference type="ARBA" id="ARBA00022692"/>
    </source>
</evidence>
<protein>
    <submittedName>
        <fullName evidence="9">ATP-binding cassette, subfamily B</fullName>
    </submittedName>
</protein>
<dbReference type="GO" id="GO:0016887">
    <property type="term" value="F:ATP hydrolysis activity"/>
    <property type="evidence" value="ECO:0007669"/>
    <property type="project" value="InterPro"/>
</dbReference>
<dbReference type="EMBL" id="FQZO01000002">
    <property type="protein sequence ID" value="SHI97205.1"/>
    <property type="molecule type" value="Genomic_DNA"/>
</dbReference>
<accession>A0A1M6FHQ2</accession>
<dbReference type="OrthoDB" id="2328604at2"/>
<feature type="transmembrane region" description="Helical" evidence="7">
    <location>
        <begin position="261"/>
        <end position="284"/>
    </location>
</feature>